<keyword evidence="2" id="KW-1185">Reference proteome</keyword>
<evidence type="ECO:0000313" key="1">
    <source>
        <dbReference type="EMBL" id="PTX60623.1"/>
    </source>
</evidence>
<accession>A0A2T6BX30</accession>
<dbReference type="AlphaFoldDB" id="A0A2T6BX30"/>
<proteinExistence type="predicted"/>
<name>A0A2T6BX30_9FLAO</name>
<dbReference type="Proteomes" id="UP000244090">
    <property type="component" value="Unassembled WGS sequence"/>
</dbReference>
<organism evidence="1 2">
    <name type="scientific">Kordia periserrulae</name>
    <dbReference type="NCBI Taxonomy" id="701523"/>
    <lineage>
        <taxon>Bacteria</taxon>
        <taxon>Pseudomonadati</taxon>
        <taxon>Bacteroidota</taxon>
        <taxon>Flavobacteriia</taxon>
        <taxon>Flavobacteriales</taxon>
        <taxon>Flavobacteriaceae</taxon>
        <taxon>Kordia</taxon>
    </lineage>
</organism>
<dbReference type="EMBL" id="QBKT01000006">
    <property type="protein sequence ID" value="PTX60623.1"/>
    <property type="molecule type" value="Genomic_DNA"/>
</dbReference>
<protein>
    <submittedName>
        <fullName evidence="1">Uncharacterized protein</fullName>
    </submittedName>
</protein>
<comment type="caution">
    <text evidence="1">The sequence shown here is derived from an EMBL/GenBank/DDBJ whole genome shotgun (WGS) entry which is preliminary data.</text>
</comment>
<gene>
    <name evidence="1" type="ORF">C8N46_106269</name>
</gene>
<sequence>MLSKMLKLESLKIVSKKEQRALCGGSDNPCGNIPWWQQQCQGQQVYAECDYSSNSPMLCDPCVMCVN</sequence>
<reference evidence="1 2" key="1">
    <citation type="submission" date="2018-04" db="EMBL/GenBank/DDBJ databases">
        <title>Genomic Encyclopedia of Archaeal and Bacterial Type Strains, Phase II (KMG-II): from individual species to whole genera.</title>
        <authorList>
            <person name="Goeker M."/>
        </authorList>
    </citation>
    <scope>NUCLEOTIDE SEQUENCE [LARGE SCALE GENOMIC DNA]</scope>
    <source>
        <strain evidence="1 2">DSM 25731</strain>
    </source>
</reference>
<evidence type="ECO:0000313" key="2">
    <source>
        <dbReference type="Proteomes" id="UP000244090"/>
    </source>
</evidence>